<dbReference type="CDD" id="cd00498">
    <property type="entry name" value="Hsp33"/>
    <property type="match status" value="1"/>
</dbReference>
<keyword evidence="3" id="KW-1015">Disulfide bond</keyword>
<dbReference type="GO" id="GO:0005737">
    <property type="term" value="C:cytoplasm"/>
    <property type="evidence" value="ECO:0007669"/>
    <property type="project" value="InterPro"/>
</dbReference>
<gene>
    <name evidence="6" type="ordered locus">Gura_0022</name>
</gene>
<accession>A5GDV3</accession>
<evidence type="ECO:0000256" key="1">
    <source>
        <dbReference type="ARBA" id="ARBA00022490"/>
    </source>
</evidence>
<dbReference type="GO" id="GO:0044183">
    <property type="term" value="F:protein folding chaperone"/>
    <property type="evidence" value="ECO:0007669"/>
    <property type="project" value="TreeGrafter"/>
</dbReference>
<dbReference type="PANTHER" id="PTHR30111">
    <property type="entry name" value="33 KDA CHAPERONIN"/>
    <property type="match status" value="1"/>
</dbReference>
<dbReference type="KEGG" id="gur:Gura_0022"/>
<keyword evidence="5" id="KW-0676">Redox-active center</keyword>
<keyword evidence="4" id="KW-0143">Chaperone</keyword>
<evidence type="ECO:0000256" key="2">
    <source>
        <dbReference type="ARBA" id="ARBA00022833"/>
    </source>
</evidence>
<dbReference type="Pfam" id="PF01430">
    <property type="entry name" value="HSP33"/>
    <property type="match status" value="1"/>
</dbReference>
<dbReference type="SUPFAM" id="SSF64397">
    <property type="entry name" value="Hsp33 domain"/>
    <property type="match status" value="1"/>
</dbReference>
<protein>
    <submittedName>
        <fullName evidence="6">Hsp33 protein</fullName>
    </submittedName>
</protein>
<proteinExistence type="predicted"/>
<evidence type="ECO:0000313" key="7">
    <source>
        <dbReference type="Proteomes" id="UP000006695"/>
    </source>
</evidence>
<dbReference type="Gene3D" id="3.90.1280.10">
    <property type="entry name" value="HSP33 redox switch-like"/>
    <property type="match status" value="1"/>
</dbReference>
<dbReference type="HOGENOM" id="CLU_054493_1_0_7"/>
<keyword evidence="2" id="KW-0862">Zinc</keyword>
<evidence type="ECO:0000256" key="5">
    <source>
        <dbReference type="ARBA" id="ARBA00023284"/>
    </source>
</evidence>
<dbReference type="STRING" id="351605.Gura_0022"/>
<dbReference type="Proteomes" id="UP000006695">
    <property type="component" value="Chromosome"/>
</dbReference>
<dbReference type="NCBIfam" id="NF001033">
    <property type="entry name" value="PRK00114.1"/>
    <property type="match status" value="1"/>
</dbReference>
<dbReference type="AlphaFoldDB" id="A5GDV3"/>
<dbReference type="InterPro" id="IPR016153">
    <property type="entry name" value="Heat_shock_Hsp33_N"/>
</dbReference>
<dbReference type="GO" id="GO:0042026">
    <property type="term" value="P:protein refolding"/>
    <property type="evidence" value="ECO:0007669"/>
    <property type="project" value="TreeGrafter"/>
</dbReference>
<keyword evidence="7" id="KW-1185">Reference proteome</keyword>
<evidence type="ECO:0000313" key="6">
    <source>
        <dbReference type="EMBL" id="ABQ24240.1"/>
    </source>
</evidence>
<evidence type="ECO:0000256" key="3">
    <source>
        <dbReference type="ARBA" id="ARBA00023157"/>
    </source>
</evidence>
<dbReference type="SUPFAM" id="SSF118352">
    <property type="entry name" value="HSP33 redox switch-like"/>
    <property type="match status" value="1"/>
</dbReference>
<sequence length="240" mass="26192">MFGALLKTGQRVGFKFEGNGPLQKIMVEADSNGAVRGCVGVPEVHLPERNGKLDVAGALGRAGFLTVTKDLGMKEPYKGVVQLYSSEIAEDLALYLTESEQIPSAVGLGVFVETDNSVAAAGGFLIQALPPVDEAAVDALMARIEELPQLSELLRKGTTPEELLALLFADIPYDTLEKRALAFSCSCNREKIERVLISLGREELADMLEKEGKADVTCEFCREAYHFERQDLEQLMKELP</sequence>
<dbReference type="PANTHER" id="PTHR30111:SF1">
    <property type="entry name" value="33 KDA CHAPERONIN"/>
    <property type="match status" value="1"/>
</dbReference>
<dbReference type="InterPro" id="IPR016154">
    <property type="entry name" value="Heat_shock_Hsp33_C"/>
</dbReference>
<keyword evidence="1" id="KW-0963">Cytoplasm</keyword>
<dbReference type="Gene3D" id="3.55.30.10">
    <property type="entry name" value="Hsp33 domain"/>
    <property type="match status" value="1"/>
</dbReference>
<dbReference type="InterPro" id="IPR000397">
    <property type="entry name" value="Heat_shock_Hsp33"/>
</dbReference>
<name>A5GDV3_GEOUR</name>
<reference evidence="6 7" key="1">
    <citation type="submission" date="2007-05" db="EMBL/GenBank/DDBJ databases">
        <title>Complete sequence of Geobacter uraniireducens Rf4.</title>
        <authorList>
            <consortium name="US DOE Joint Genome Institute"/>
            <person name="Copeland A."/>
            <person name="Lucas S."/>
            <person name="Lapidus A."/>
            <person name="Barry K."/>
            <person name="Detter J.C."/>
            <person name="Glavina del Rio T."/>
            <person name="Hammon N."/>
            <person name="Israni S."/>
            <person name="Dalin E."/>
            <person name="Tice H."/>
            <person name="Pitluck S."/>
            <person name="Chertkov O."/>
            <person name="Brettin T."/>
            <person name="Bruce D."/>
            <person name="Han C."/>
            <person name="Schmutz J."/>
            <person name="Larimer F."/>
            <person name="Land M."/>
            <person name="Hauser L."/>
            <person name="Kyrpides N."/>
            <person name="Mikhailova N."/>
            <person name="Shelobolina E."/>
            <person name="Aklujkar M."/>
            <person name="Lovley D."/>
            <person name="Richardson P."/>
        </authorList>
    </citation>
    <scope>NUCLEOTIDE SEQUENCE [LARGE SCALE GENOMIC DNA]</scope>
    <source>
        <strain evidence="6 7">Rf4</strain>
    </source>
</reference>
<dbReference type="EMBL" id="CP000698">
    <property type="protein sequence ID" value="ABQ24240.1"/>
    <property type="molecule type" value="Genomic_DNA"/>
</dbReference>
<evidence type="ECO:0000256" key="4">
    <source>
        <dbReference type="ARBA" id="ARBA00023186"/>
    </source>
</evidence>
<organism evidence="6 7">
    <name type="scientific">Geotalea uraniireducens (strain Rf4)</name>
    <name type="common">Geobacter uraniireducens</name>
    <dbReference type="NCBI Taxonomy" id="351605"/>
    <lineage>
        <taxon>Bacteria</taxon>
        <taxon>Pseudomonadati</taxon>
        <taxon>Thermodesulfobacteriota</taxon>
        <taxon>Desulfuromonadia</taxon>
        <taxon>Geobacterales</taxon>
        <taxon>Geobacteraceae</taxon>
        <taxon>Geotalea</taxon>
    </lineage>
</organism>
<dbReference type="GO" id="GO:0051082">
    <property type="term" value="F:unfolded protein binding"/>
    <property type="evidence" value="ECO:0007669"/>
    <property type="project" value="InterPro"/>
</dbReference>